<evidence type="ECO:0000256" key="2">
    <source>
        <dbReference type="SAM" id="Phobius"/>
    </source>
</evidence>
<keyword evidence="2" id="KW-0472">Membrane</keyword>
<dbReference type="OrthoDB" id="6692864at2759"/>
<feature type="transmembrane region" description="Helical" evidence="2">
    <location>
        <begin position="31"/>
        <end position="51"/>
    </location>
</feature>
<dbReference type="InterPro" id="IPR036396">
    <property type="entry name" value="Cyt_P450_sf"/>
</dbReference>
<accession>A0A6A6SUC8</accession>
<dbReference type="GO" id="GO:0020037">
    <property type="term" value="F:heme binding"/>
    <property type="evidence" value="ECO:0007669"/>
    <property type="project" value="InterPro"/>
</dbReference>
<keyword evidence="4" id="KW-1185">Reference proteome</keyword>
<comment type="cofactor">
    <cofactor evidence="1">
        <name>heme</name>
        <dbReference type="ChEBI" id="CHEBI:30413"/>
    </cofactor>
</comment>
<keyword evidence="1" id="KW-0349">Heme</keyword>
<sequence>MSPIPLNNATFSLLLGTFAHVSLLKNFELDTWIPLFFVTSLASLTSLIFYHVHYDALSPAATLFYTVKEATCFLLGVFTSMTIYRLFFHRIRHFPGPILARVTRFYNLYLSGKNVKYYDELDKLHNQYGDFIRTGPREISILRKSAVSLIYGPQSACLKSTWYSAVSNDSAKAQMFYSRDPVDHKRRRKAWDRAFSVKSLRTYAPLIRAKVEQLTSTLASSATAPKDATAWMMMLAFDIMGEVGYGQDFGGIDTGKEHPAAKAIHDHMTILSVVGTVPWLLYLLQFIPGASKGYAPFFKWSTGQIQGKKATWNPEKEPKDIASWLIKAVMEKDVSASPTTASLNDDGRLIIIAGSDTSASANACTLYYLASNPHILAKLQSRLDAAMPNGPQDWSYDSVASINYLDDVIKESLRLKPPVITGGYRVTPPEGLQVDEVYIPGDVNVIVPIQLIHTDKKYWKKPLDYIPERWGERKEELGTDETLFMPFSQGLTNLKAIGVYKCVGDKMAMISMRIAISSIVQQFDLRLASGETGEAFDKERKDAFTTVLKPLQLLFVPRKKFGKA</sequence>
<dbReference type="SUPFAM" id="SSF48264">
    <property type="entry name" value="Cytochrome P450"/>
    <property type="match status" value="1"/>
</dbReference>
<organism evidence="3 4">
    <name type="scientific">Lophiostoma macrostomum CBS 122681</name>
    <dbReference type="NCBI Taxonomy" id="1314788"/>
    <lineage>
        <taxon>Eukaryota</taxon>
        <taxon>Fungi</taxon>
        <taxon>Dikarya</taxon>
        <taxon>Ascomycota</taxon>
        <taxon>Pezizomycotina</taxon>
        <taxon>Dothideomycetes</taxon>
        <taxon>Pleosporomycetidae</taxon>
        <taxon>Pleosporales</taxon>
        <taxon>Lophiostomataceae</taxon>
        <taxon>Lophiostoma</taxon>
    </lineage>
</organism>
<dbReference type="PANTHER" id="PTHR24305">
    <property type="entry name" value="CYTOCHROME P450"/>
    <property type="match status" value="1"/>
</dbReference>
<dbReference type="InterPro" id="IPR050121">
    <property type="entry name" value="Cytochrome_P450_monoxygenase"/>
</dbReference>
<dbReference type="CDD" id="cd11061">
    <property type="entry name" value="CYP67-like"/>
    <property type="match status" value="1"/>
</dbReference>
<feature type="binding site" description="axial binding residue" evidence="1">
    <location>
        <position position="502"/>
    </location>
    <ligand>
        <name>heme</name>
        <dbReference type="ChEBI" id="CHEBI:30413"/>
    </ligand>
    <ligandPart>
        <name>Fe</name>
        <dbReference type="ChEBI" id="CHEBI:18248"/>
    </ligandPart>
</feature>
<proteinExistence type="predicted"/>
<reference evidence="3" key="1">
    <citation type="journal article" date="2020" name="Stud. Mycol.">
        <title>101 Dothideomycetes genomes: a test case for predicting lifestyles and emergence of pathogens.</title>
        <authorList>
            <person name="Haridas S."/>
            <person name="Albert R."/>
            <person name="Binder M."/>
            <person name="Bloem J."/>
            <person name="Labutti K."/>
            <person name="Salamov A."/>
            <person name="Andreopoulos B."/>
            <person name="Baker S."/>
            <person name="Barry K."/>
            <person name="Bills G."/>
            <person name="Bluhm B."/>
            <person name="Cannon C."/>
            <person name="Castanera R."/>
            <person name="Culley D."/>
            <person name="Daum C."/>
            <person name="Ezra D."/>
            <person name="Gonzalez J."/>
            <person name="Henrissat B."/>
            <person name="Kuo A."/>
            <person name="Liang C."/>
            <person name="Lipzen A."/>
            <person name="Lutzoni F."/>
            <person name="Magnuson J."/>
            <person name="Mondo S."/>
            <person name="Nolan M."/>
            <person name="Ohm R."/>
            <person name="Pangilinan J."/>
            <person name="Park H.-J."/>
            <person name="Ramirez L."/>
            <person name="Alfaro M."/>
            <person name="Sun H."/>
            <person name="Tritt A."/>
            <person name="Yoshinaga Y."/>
            <person name="Zwiers L.-H."/>
            <person name="Turgeon B."/>
            <person name="Goodwin S."/>
            <person name="Spatafora J."/>
            <person name="Crous P."/>
            <person name="Grigoriev I."/>
        </authorList>
    </citation>
    <scope>NUCLEOTIDE SEQUENCE</scope>
    <source>
        <strain evidence="3">CBS 122681</strain>
    </source>
</reference>
<dbReference type="Proteomes" id="UP000799324">
    <property type="component" value="Unassembled WGS sequence"/>
</dbReference>
<dbReference type="PRINTS" id="PR00463">
    <property type="entry name" value="EP450I"/>
</dbReference>
<dbReference type="EMBL" id="MU004469">
    <property type="protein sequence ID" value="KAF2650048.1"/>
    <property type="molecule type" value="Genomic_DNA"/>
</dbReference>
<dbReference type="InterPro" id="IPR002401">
    <property type="entry name" value="Cyt_P450_E_grp-I"/>
</dbReference>
<keyword evidence="3" id="KW-0560">Oxidoreductase</keyword>
<keyword evidence="2" id="KW-0812">Transmembrane</keyword>
<evidence type="ECO:0000256" key="1">
    <source>
        <dbReference type="PIRSR" id="PIRSR602401-1"/>
    </source>
</evidence>
<keyword evidence="1" id="KW-0479">Metal-binding</keyword>
<evidence type="ECO:0000313" key="4">
    <source>
        <dbReference type="Proteomes" id="UP000799324"/>
    </source>
</evidence>
<dbReference type="GO" id="GO:0004497">
    <property type="term" value="F:monooxygenase activity"/>
    <property type="evidence" value="ECO:0007669"/>
    <property type="project" value="UniProtKB-KW"/>
</dbReference>
<dbReference type="AlphaFoldDB" id="A0A6A6SUC8"/>
<gene>
    <name evidence="3" type="ORF">K491DRAFT_732562</name>
</gene>
<name>A0A6A6SUC8_9PLEO</name>
<dbReference type="Pfam" id="PF00067">
    <property type="entry name" value="p450"/>
    <property type="match status" value="1"/>
</dbReference>
<dbReference type="PANTHER" id="PTHR24305:SF78">
    <property type="entry name" value="P450, PUTATIVE (EUROFUNG)-RELATED"/>
    <property type="match status" value="1"/>
</dbReference>
<keyword evidence="1" id="KW-0408">Iron</keyword>
<dbReference type="GO" id="GO:0005506">
    <property type="term" value="F:iron ion binding"/>
    <property type="evidence" value="ECO:0007669"/>
    <property type="project" value="InterPro"/>
</dbReference>
<keyword evidence="2" id="KW-1133">Transmembrane helix</keyword>
<keyword evidence="3" id="KW-0503">Monooxygenase</keyword>
<dbReference type="InterPro" id="IPR001128">
    <property type="entry name" value="Cyt_P450"/>
</dbReference>
<evidence type="ECO:0000313" key="3">
    <source>
        <dbReference type="EMBL" id="KAF2650048.1"/>
    </source>
</evidence>
<dbReference type="Gene3D" id="1.10.630.10">
    <property type="entry name" value="Cytochrome P450"/>
    <property type="match status" value="1"/>
</dbReference>
<feature type="transmembrane region" description="Helical" evidence="2">
    <location>
        <begin position="63"/>
        <end position="84"/>
    </location>
</feature>
<protein>
    <submittedName>
        <fullName evidence="3">Monooxygenase</fullName>
    </submittedName>
</protein>
<dbReference type="GO" id="GO:0016705">
    <property type="term" value="F:oxidoreductase activity, acting on paired donors, with incorporation or reduction of molecular oxygen"/>
    <property type="evidence" value="ECO:0007669"/>
    <property type="project" value="InterPro"/>
</dbReference>